<dbReference type="SMART" id="SM00342">
    <property type="entry name" value="HTH_ARAC"/>
    <property type="match status" value="1"/>
</dbReference>
<dbReference type="InterPro" id="IPR015943">
    <property type="entry name" value="WD40/YVTN_repeat-like_dom_sf"/>
</dbReference>
<protein>
    <recommendedName>
        <fullName evidence="2">histidine kinase</fullName>
        <ecNumber evidence="2">2.7.13.3</ecNumber>
    </recommendedName>
</protein>
<evidence type="ECO:0000256" key="6">
    <source>
        <dbReference type="PROSITE-ProRule" id="PRU00169"/>
    </source>
</evidence>
<dbReference type="SUPFAM" id="SSF55874">
    <property type="entry name" value="ATPase domain of HSP90 chaperone/DNA topoisomerase II/histidine kinase"/>
    <property type="match status" value="1"/>
</dbReference>
<dbReference type="Gene3D" id="1.10.287.130">
    <property type="match status" value="1"/>
</dbReference>
<evidence type="ECO:0000259" key="11">
    <source>
        <dbReference type="PROSITE" id="PS50110"/>
    </source>
</evidence>
<dbReference type="SMART" id="SM00448">
    <property type="entry name" value="REC"/>
    <property type="match status" value="1"/>
</dbReference>
<dbReference type="CDD" id="cd00082">
    <property type="entry name" value="HisKA"/>
    <property type="match status" value="1"/>
</dbReference>
<keyword evidence="3 6" id="KW-0597">Phosphoprotein</keyword>
<dbReference type="Pfam" id="PF00512">
    <property type="entry name" value="HisKA"/>
    <property type="match status" value="1"/>
</dbReference>
<evidence type="ECO:0000259" key="9">
    <source>
        <dbReference type="PROSITE" id="PS01124"/>
    </source>
</evidence>
<dbReference type="Gene3D" id="3.30.565.10">
    <property type="entry name" value="Histidine kinase-like ATPase, C-terminal domain"/>
    <property type="match status" value="1"/>
</dbReference>
<dbReference type="PROSITE" id="PS50109">
    <property type="entry name" value="HIS_KIN"/>
    <property type="match status" value="1"/>
</dbReference>
<dbReference type="InterPro" id="IPR011110">
    <property type="entry name" value="Reg_prop"/>
</dbReference>
<feature type="domain" description="Histidine kinase" evidence="10">
    <location>
        <begin position="812"/>
        <end position="1046"/>
    </location>
</feature>
<feature type="transmembrane region" description="Helical" evidence="8">
    <location>
        <begin position="758"/>
        <end position="779"/>
    </location>
</feature>
<feature type="region of interest" description="Disordered" evidence="7">
    <location>
        <begin position="1052"/>
        <end position="1075"/>
    </location>
</feature>
<evidence type="ECO:0000256" key="1">
    <source>
        <dbReference type="ARBA" id="ARBA00000085"/>
    </source>
</evidence>
<feature type="domain" description="HTH araC/xylS-type" evidence="9">
    <location>
        <begin position="1238"/>
        <end position="1337"/>
    </location>
</feature>
<evidence type="ECO:0000259" key="10">
    <source>
        <dbReference type="PROSITE" id="PS50109"/>
    </source>
</evidence>
<evidence type="ECO:0000256" key="8">
    <source>
        <dbReference type="SAM" id="Phobius"/>
    </source>
</evidence>
<dbReference type="InterPro" id="IPR018060">
    <property type="entry name" value="HTH_AraC"/>
</dbReference>
<comment type="catalytic activity">
    <reaction evidence="1">
        <text>ATP + protein L-histidine = ADP + protein N-phospho-L-histidine.</text>
        <dbReference type="EC" id="2.7.13.3"/>
    </reaction>
</comment>
<dbReference type="Pfam" id="PF02518">
    <property type="entry name" value="HATPase_c"/>
    <property type="match status" value="1"/>
</dbReference>
<keyword evidence="8" id="KW-0472">Membrane</keyword>
<dbReference type="Pfam" id="PF00072">
    <property type="entry name" value="Response_reg"/>
    <property type="match status" value="1"/>
</dbReference>
<dbReference type="Gene3D" id="2.60.40.10">
    <property type="entry name" value="Immunoglobulins"/>
    <property type="match status" value="1"/>
</dbReference>
<dbReference type="SUPFAM" id="SSF47384">
    <property type="entry name" value="Homodimeric domain of signal transducing histidine kinase"/>
    <property type="match status" value="1"/>
</dbReference>
<dbReference type="SMART" id="SM00388">
    <property type="entry name" value="HisKA"/>
    <property type="match status" value="1"/>
</dbReference>
<feature type="domain" description="Response regulatory" evidence="11">
    <location>
        <begin position="1091"/>
        <end position="1206"/>
    </location>
</feature>
<dbReference type="InterPro" id="IPR011123">
    <property type="entry name" value="Y_Y_Y"/>
</dbReference>
<accession>A0ABV9KVC6</accession>
<dbReference type="InterPro" id="IPR004358">
    <property type="entry name" value="Sig_transdc_His_kin-like_C"/>
</dbReference>
<dbReference type="Gene3D" id="2.130.10.10">
    <property type="entry name" value="YVTN repeat-like/Quinoprotein amine dehydrogenase"/>
    <property type="match status" value="2"/>
</dbReference>
<dbReference type="EMBL" id="JBHSGN010000067">
    <property type="protein sequence ID" value="MFC4674154.1"/>
    <property type="molecule type" value="Genomic_DNA"/>
</dbReference>
<feature type="modified residue" description="4-aspartylphosphate" evidence="6">
    <location>
        <position position="1139"/>
    </location>
</feature>
<dbReference type="Gene3D" id="3.40.50.2300">
    <property type="match status" value="1"/>
</dbReference>
<dbReference type="Proteomes" id="UP001596023">
    <property type="component" value="Unassembled WGS sequence"/>
</dbReference>
<reference evidence="13" key="1">
    <citation type="journal article" date="2019" name="Int. J. Syst. Evol. Microbiol.">
        <title>The Global Catalogue of Microorganisms (GCM) 10K type strain sequencing project: providing services to taxonomists for standard genome sequencing and annotation.</title>
        <authorList>
            <consortium name="The Broad Institute Genomics Platform"/>
            <consortium name="The Broad Institute Genome Sequencing Center for Infectious Disease"/>
            <person name="Wu L."/>
            <person name="Ma J."/>
        </authorList>
    </citation>
    <scope>NUCLEOTIDE SEQUENCE [LARGE SCALE GENOMIC DNA]</scope>
    <source>
        <strain evidence="13">CCUG 66188</strain>
    </source>
</reference>
<dbReference type="Gene3D" id="1.10.10.60">
    <property type="entry name" value="Homeodomain-like"/>
    <property type="match status" value="1"/>
</dbReference>
<dbReference type="EC" id="2.7.13.3" evidence="2"/>
<dbReference type="SUPFAM" id="SSF52172">
    <property type="entry name" value="CheY-like"/>
    <property type="match status" value="1"/>
</dbReference>
<evidence type="ECO:0000313" key="12">
    <source>
        <dbReference type="EMBL" id="MFC4674154.1"/>
    </source>
</evidence>
<evidence type="ECO:0000256" key="4">
    <source>
        <dbReference type="ARBA" id="ARBA00023015"/>
    </source>
</evidence>
<dbReference type="InterPro" id="IPR011006">
    <property type="entry name" value="CheY-like_superfamily"/>
</dbReference>
<proteinExistence type="predicted"/>
<gene>
    <name evidence="12" type="ORF">ACFO6W_10635</name>
</gene>
<keyword evidence="8" id="KW-0812">Transmembrane</keyword>
<dbReference type="InterPro" id="IPR005467">
    <property type="entry name" value="His_kinase_dom"/>
</dbReference>
<keyword evidence="4" id="KW-0805">Transcription regulation</keyword>
<dbReference type="InterPro" id="IPR036890">
    <property type="entry name" value="HATPase_C_sf"/>
</dbReference>
<keyword evidence="13" id="KW-1185">Reference proteome</keyword>
<dbReference type="PANTHER" id="PTHR43547:SF2">
    <property type="entry name" value="HYBRID SIGNAL TRANSDUCTION HISTIDINE KINASE C"/>
    <property type="match status" value="1"/>
</dbReference>
<dbReference type="PROSITE" id="PS01124">
    <property type="entry name" value="HTH_ARAC_FAMILY_2"/>
    <property type="match status" value="1"/>
</dbReference>
<name>A0ABV9KVC6_9BACT</name>
<dbReference type="InterPro" id="IPR003661">
    <property type="entry name" value="HisK_dim/P_dom"/>
</dbReference>
<comment type="caution">
    <text evidence="12">The sequence shown here is derived from an EMBL/GenBank/DDBJ whole genome shotgun (WGS) entry which is preliminary data.</text>
</comment>
<dbReference type="CDD" id="cd17574">
    <property type="entry name" value="REC_OmpR"/>
    <property type="match status" value="1"/>
</dbReference>
<dbReference type="InterPro" id="IPR036097">
    <property type="entry name" value="HisK_dim/P_sf"/>
</dbReference>
<dbReference type="PRINTS" id="PR00344">
    <property type="entry name" value="BCTRLSENSOR"/>
</dbReference>
<dbReference type="InterPro" id="IPR003594">
    <property type="entry name" value="HATPase_dom"/>
</dbReference>
<evidence type="ECO:0000313" key="13">
    <source>
        <dbReference type="Proteomes" id="UP001596023"/>
    </source>
</evidence>
<keyword evidence="5" id="KW-0804">Transcription</keyword>
<keyword evidence="8" id="KW-1133">Transmembrane helix</keyword>
<dbReference type="RefSeq" id="WP_379996161.1">
    <property type="nucleotide sequence ID" value="NZ_JBHSGN010000067.1"/>
</dbReference>
<dbReference type="SMART" id="SM00387">
    <property type="entry name" value="HATPase_c"/>
    <property type="match status" value="1"/>
</dbReference>
<dbReference type="InterPro" id="IPR013783">
    <property type="entry name" value="Ig-like_fold"/>
</dbReference>
<dbReference type="Pfam" id="PF07494">
    <property type="entry name" value="Reg_prop"/>
    <property type="match status" value="2"/>
</dbReference>
<dbReference type="PROSITE" id="PS50110">
    <property type="entry name" value="RESPONSE_REGULATORY"/>
    <property type="match status" value="1"/>
</dbReference>
<organism evidence="12 13">
    <name type="scientific">Dysgonomonas termitidis</name>
    <dbReference type="NCBI Taxonomy" id="1516126"/>
    <lineage>
        <taxon>Bacteria</taxon>
        <taxon>Pseudomonadati</taxon>
        <taxon>Bacteroidota</taxon>
        <taxon>Bacteroidia</taxon>
        <taxon>Bacteroidales</taxon>
        <taxon>Dysgonomonadaceae</taxon>
        <taxon>Dysgonomonas</taxon>
    </lineage>
</organism>
<dbReference type="SUPFAM" id="SSF46689">
    <property type="entry name" value="Homeodomain-like"/>
    <property type="match status" value="1"/>
</dbReference>
<dbReference type="PANTHER" id="PTHR43547">
    <property type="entry name" value="TWO-COMPONENT HISTIDINE KINASE"/>
    <property type="match status" value="1"/>
</dbReference>
<evidence type="ECO:0000256" key="2">
    <source>
        <dbReference type="ARBA" id="ARBA00012438"/>
    </source>
</evidence>
<sequence length="1344" mass="154421">MKYSLNIVLLLLVSICIYSQDTYLFRTLSPKGGFYYDGVQDIIQDDDGFMWISLENDLQRFDGYEYKKYSSQFQNTDIPTTCLFHNMYKDIRGCLYVSTSNGLFKYHKQSDSFQQITEGDIAAISIDIKDNIWYISKGTLCRIKKAGDKPEPVLYNQMPMNNIGYIAKGESGMYFASYYNRIYYSSYENPGEVTLFHLLPSDHSIAGIRQIDGYLWILTKKHGVLKMNILSREIEEQLLFRDKNENTPLHTFYVDKNGKIWIGTQKGLYIVNPVTKEHRLYLHSKSDKFSLPNNSVWVIAGDRYKNVWIGTYAGGLCYVNLDENTAFRTYTPFESSLNHNLVSSFAEDGNSLWIGTEGGGLNCLDKNTGMFTSYQHMDNSNSLSYNNVKSIAFDSEKKLWIAMYRGGLDCFDTKTKKFSHFLNNPGDKESLYSNDLRKIVLEGDSALWIAYQANRSLISYLSFKSGKFTHYPFDKNAYILDMQKDNDGNLWIITHERFYRMNIKTRIVENISSKEQETLNAQSFCMDAENNVWIGTVGRGLVKYDTSASRFISFRDILNFNVSAIYSMCSDNSGYLWLGTDNGLFRYNPGDNSYHRFDESDGLQGQVYYPLASFKSRTGELYFGGTNGFTAINPQNIKFNSLIPEVIISDFYIDNVPVTSGSDILNNEIILNHNQANFGFRFSSDNYLSPHKNMFRYRLRGYDDRWITVDASSRTAMYSKVPAGTYYFEISAANNDGIWNNTPTVIKIERRPAPWVSWPAYLLYTVLVLSVLGIILHYYKDKRKLKMQLYLDNLDRLKKEEIHQSQLRFFTNISHDFRTPLSLILASVDNLKQEGLKEYYYRILHNNAQRLLNLVNELMDFRTVENGKMQLQVQHLNINRLVTDLSCDFRDYAQKRHIRFEIKCDPRIPETLCADKQIVEKVVMNLLNNAFKYTKDGGEIVIETYSHYSEFSSKYKYSHTILENPIPENAFLLVVRDTGVGISGNSIGTVFERFYKVNTANLNEHLGTGIGLALVKSLILLHKGTISIFSERDKGTDIVVYLPADGSVYDESEFDDTGKKEDESISRELLPKSNRGNPDSMDDIFLRNKKRILIVEDNTDLKILLSNFLSQHYEIISAADGVEASCILEDTDVDLILSDIMMPLKNGVELLREVKEDINTSHIPFILLTAKTGLESKIEGAGSGADIYFEKPVDLNLLLLSIQNIFKRQQNLREYYAKNYYVDSAELSANEQDNIFLKRLIETIEVNLNQPNIDVNYIASELSMSRSKLYSKVKTLTDKSIVEFILNYRLRKAARLIIEQDMSILQVMDKVGIKSQSYFSKAFKIEFGETPAAFAAKHKRKTNP</sequence>
<evidence type="ECO:0000256" key="5">
    <source>
        <dbReference type="ARBA" id="ARBA00023163"/>
    </source>
</evidence>
<dbReference type="InterPro" id="IPR001789">
    <property type="entry name" value="Sig_transdc_resp-reg_receiver"/>
</dbReference>
<evidence type="ECO:0000256" key="3">
    <source>
        <dbReference type="ARBA" id="ARBA00022553"/>
    </source>
</evidence>
<evidence type="ECO:0000256" key="7">
    <source>
        <dbReference type="SAM" id="MobiDB-lite"/>
    </source>
</evidence>
<dbReference type="Pfam" id="PF12833">
    <property type="entry name" value="HTH_18"/>
    <property type="match status" value="1"/>
</dbReference>
<dbReference type="SUPFAM" id="SSF63829">
    <property type="entry name" value="Calcium-dependent phosphotriesterase"/>
    <property type="match status" value="2"/>
</dbReference>
<feature type="compositionally biased region" description="Basic and acidic residues" evidence="7">
    <location>
        <begin position="1056"/>
        <end position="1070"/>
    </location>
</feature>
<dbReference type="InterPro" id="IPR009057">
    <property type="entry name" value="Homeodomain-like_sf"/>
</dbReference>
<dbReference type="Pfam" id="PF07495">
    <property type="entry name" value="Y_Y_Y"/>
    <property type="match status" value="1"/>
</dbReference>